<keyword evidence="3" id="KW-0378">Hydrolase</keyword>
<dbReference type="PANTHER" id="PTHR45706:SF1">
    <property type="entry name" value="PEZ, ISOFORM A"/>
    <property type="match status" value="1"/>
</dbReference>
<keyword evidence="5" id="KW-0965">Cell junction</keyword>
<dbReference type="GO" id="GO:0030182">
    <property type="term" value="P:neuron differentiation"/>
    <property type="evidence" value="ECO:0007669"/>
    <property type="project" value="UniProtKB-ARBA"/>
</dbReference>
<dbReference type="EMBL" id="GAMC01013808">
    <property type="protein sequence ID" value="JAB92747.1"/>
    <property type="molecule type" value="mRNA"/>
</dbReference>
<dbReference type="Pfam" id="PF00373">
    <property type="entry name" value="FERM_M"/>
    <property type="match status" value="1"/>
</dbReference>
<dbReference type="GO" id="GO:0009887">
    <property type="term" value="P:animal organ morphogenesis"/>
    <property type="evidence" value="ECO:0007669"/>
    <property type="project" value="UniProtKB-ARBA"/>
</dbReference>
<evidence type="ECO:0000313" key="8">
    <source>
        <dbReference type="EMBL" id="JAB92747.1"/>
    </source>
</evidence>
<dbReference type="SUPFAM" id="SSF54236">
    <property type="entry name" value="Ubiquitin-like"/>
    <property type="match status" value="1"/>
</dbReference>
<comment type="subcellular location">
    <subcellularLocation>
        <location evidence="1">Cell junction</location>
    </subcellularLocation>
</comment>
<dbReference type="AlphaFoldDB" id="W8B2H7"/>
<evidence type="ECO:0000256" key="4">
    <source>
        <dbReference type="ARBA" id="ARBA00022912"/>
    </source>
</evidence>
<dbReference type="CDD" id="cd14473">
    <property type="entry name" value="FERM_B-lobe"/>
    <property type="match status" value="1"/>
</dbReference>
<dbReference type="InterPro" id="IPR019749">
    <property type="entry name" value="Band_41_domain"/>
</dbReference>
<sequence length="976" mass="105403">MIMPLKFLKKCRQYNVTSKSLFVISVHHLLETSTTVDCTISSESKGQECLDNVCQRLNLQKPEFFGLRYVVKGKEDELKWVDLDRSLSRQLEKYAASTKIYLRVRHYVDPLRSDDLTRCYYFLQLKSDIYEGKIICDIRTAILLALYCRQAEYDSHQNDKQTKDNLKKSLVLPKNLQGLANDDNLLDSLIMEVLQQNAGIQHLQQSKAEEMYIQCCQQLDGYGEERFPAKDTLGNDLLLGLAINGMVVMADNGRQYFPWKESQTVSIDKRTIKIEQNKADGSIVGSFIFPDAETARYFWKLCITQHKFFKRYIDEESASSVGDAESANGNSMSVAGGGGGGGVLTGGMDAYAYGDFNDSREDLLLEQQQRAIYNPNALASSIGVGGGGGVGGGSGALSTVNPEFMSAPALHHGLLASTHASNALMSSNISLAASHQSGGGGGGGVASGPNGAMHSHSVGAIAPSWLAKEYGHDYASTQHLSNSMLDTRLQQSSSCLDLSNNNGNNISGGSNFHSSSNNIVHGHLGGSVTNNSSGVAVHSVDAHERERLKAMLPTYRPAPDYETAVQLKYHTPASELHHPQMNNYANYQAQLASSASAIAVGGGASTVGGAIYYAGSQPDVHNAAAIYGDGVLLSQLAPHRYPDVAQPAAAMHAQHHHHLTAAGVTMAPGGHSNSVSGGGGGAYIDLGHRLQMVRSKPPPPYPVNRLNSSSTPDLAVASHRPLMGYRSYVSGSSPDLVSNRNLPNPQYPYMHSSSVGPAQAAGGVAATNHALIHPHASYIGGGHMGHSQPYLPHGTFENLNMIEEQPSILSQLRQDCLFLTPSYNEQNSATLANSANNANNGNNIYRQTPTQVPGQPPLPQTPQSQTHQQQQQQQHQVAASGSMHQQQNYDASYASSNIEKAGSIRSKTKAEFLENLNAKLAKQGLSGRAFAVRNLINSKALPDPRICHESLMDQIKRGATLKRNQKINDRSAPKIH</sequence>
<evidence type="ECO:0000256" key="6">
    <source>
        <dbReference type="SAM" id="MobiDB-lite"/>
    </source>
</evidence>
<dbReference type="Gene3D" id="2.30.29.30">
    <property type="entry name" value="Pleckstrin-homology domain (PH domain)/Phosphotyrosine-binding domain (PTB)"/>
    <property type="match status" value="1"/>
</dbReference>
<feature type="compositionally biased region" description="Low complexity" evidence="6">
    <location>
        <begin position="861"/>
        <end position="876"/>
    </location>
</feature>
<dbReference type="CDD" id="cd13188">
    <property type="entry name" value="FERM_C_PTPN14_PTPN21"/>
    <property type="match status" value="1"/>
</dbReference>
<dbReference type="InterPro" id="IPR029071">
    <property type="entry name" value="Ubiquitin-like_domsf"/>
</dbReference>
<protein>
    <recommendedName>
        <fullName evidence="2">protein-tyrosine-phosphatase</fullName>
        <ecNumber evidence="2">3.1.3.48</ecNumber>
    </recommendedName>
</protein>
<dbReference type="SUPFAM" id="SSF50729">
    <property type="entry name" value="PH domain-like"/>
    <property type="match status" value="1"/>
</dbReference>
<dbReference type="InterPro" id="IPR041782">
    <property type="entry name" value="PTPN14/21_FERM_C"/>
</dbReference>
<feature type="compositionally biased region" description="Polar residues" evidence="6">
    <location>
        <begin position="877"/>
        <end position="891"/>
    </location>
</feature>
<dbReference type="GO" id="GO:0070161">
    <property type="term" value="C:anchoring junction"/>
    <property type="evidence" value="ECO:0007669"/>
    <property type="project" value="UniProtKB-SubCell"/>
</dbReference>
<dbReference type="CDD" id="cd17099">
    <property type="entry name" value="FERM_F1_PTPN14_like"/>
    <property type="match status" value="1"/>
</dbReference>
<evidence type="ECO:0000256" key="1">
    <source>
        <dbReference type="ARBA" id="ARBA00004282"/>
    </source>
</evidence>
<dbReference type="Pfam" id="PF09379">
    <property type="entry name" value="FERM_N"/>
    <property type="match status" value="1"/>
</dbReference>
<reference evidence="8" key="2">
    <citation type="journal article" date="2014" name="BMC Genomics">
        <title>A genomic perspective to assessing quality of mass-reared SIT flies used in Mediterranean fruit fly (Ceratitis capitata) eradication in California.</title>
        <authorList>
            <person name="Calla B."/>
            <person name="Hall B."/>
            <person name="Hou S."/>
            <person name="Geib S.M."/>
        </authorList>
    </citation>
    <scope>NUCLEOTIDE SEQUENCE</scope>
</reference>
<dbReference type="SMART" id="SM00295">
    <property type="entry name" value="B41"/>
    <property type="match status" value="1"/>
</dbReference>
<proteinExistence type="evidence at transcript level"/>
<evidence type="ECO:0000259" key="7">
    <source>
        <dbReference type="PROSITE" id="PS50057"/>
    </source>
</evidence>
<dbReference type="InterPro" id="IPR014352">
    <property type="entry name" value="FERM/acyl-CoA-bd_prot_sf"/>
</dbReference>
<name>W8B2H7_CERCA</name>
<feature type="region of interest" description="Disordered" evidence="6">
    <location>
        <begin position="832"/>
        <end position="891"/>
    </location>
</feature>
<dbReference type="Gene3D" id="1.20.80.10">
    <property type="match status" value="1"/>
</dbReference>
<dbReference type="GO" id="GO:0071944">
    <property type="term" value="C:cell periphery"/>
    <property type="evidence" value="ECO:0007669"/>
    <property type="project" value="UniProtKB-ARBA"/>
</dbReference>
<dbReference type="InterPro" id="IPR011993">
    <property type="entry name" value="PH-like_dom_sf"/>
</dbReference>
<dbReference type="SMART" id="SM01196">
    <property type="entry name" value="FERM_C"/>
    <property type="match status" value="1"/>
</dbReference>
<dbReference type="PRINTS" id="PR00935">
    <property type="entry name" value="BAND41"/>
</dbReference>
<reference evidence="8" key="1">
    <citation type="submission" date="2013-07" db="EMBL/GenBank/DDBJ databases">
        <authorList>
            <person name="Geib S."/>
        </authorList>
    </citation>
    <scope>NUCLEOTIDE SEQUENCE</scope>
</reference>
<dbReference type="InterPro" id="IPR019748">
    <property type="entry name" value="FERM_central"/>
</dbReference>
<dbReference type="OrthoDB" id="10012364at2759"/>
<dbReference type="Gene3D" id="3.10.20.90">
    <property type="entry name" value="Phosphatidylinositol 3-kinase Catalytic Subunit, Chain A, domain 1"/>
    <property type="match status" value="1"/>
</dbReference>
<evidence type="ECO:0000256" key="3">
    <source>
        <dbReference type="ARBA" id="ARBA00022801"/>
    </source>
</evidence>
<dbReference type="EC" id="3.1.3.48" evidence="2"/>
<dbReference type="InterPro" id="IPR000299">
    <property type="entry name" value="FERM_domain"/>
</dbReference>
<keyword evidence="4" id="KW-0904">Protein phosphatase</keyword>
<keyword evidence="8" id="KW-0675">Receptor</keyword>
<dbReference type="InterPro" id="IPR018979">
    <property type="entry name" value="FERM_N"/>
</dbReference>
<gene>
    <name evidence="8" type="primary">PTN21</name>
</gene>
<dbReference type="InterPro" id="IPR018980">
    <property type="entry name" value="FERM_PH-like_C"/>
</dbReference>
<evidence type="ECO:0000256" key="5">
    <source>
        <dbReference type="ARBA" id="ARBA00022949"/>
    </source>
</evidence>
<dbReference type="InterPro" id="IPR035963">
    <property type="entry name" value="FERM_2"/>
</dbReference>
<organism evidence="8">
    <name type="scientific">Ceratitis capitata</name>
    <name type="common">Mediterranean fruit fly</name>
    <name type="synonym">Tephritis capitata</name>
    <dbReference type="NCBI Taxonomy" id="7213"/>
    <lineage>
        <taxon>Eukaryota</taxon>
        <taxon>Metazoa</taxon>
        <taxon>Ecdysozoa</taxon>
        <taxon>Arthropoda</taxon>
        <taxon>Hexapoda</taxon>
        <taxon>Insecta</taxon>
        <taxon>Pterygota</taxon>
        <taxon>Neoptera</taxon>
        <taxon>Endopterygota</taxon>
        <taxon>Diptera</taxon>
        <taxon>Brachycera</taxon>
        <taxon>Muscomorpha</taxon>
        <taxon>Tephritoidea</taxon>
        <taxon>Tephritidae</taxon>
        <taxon>Ceratitis</taxon>
        <taxon>Ceratitis</taxon>
    </lineage>
</organism>
<dbReference type="PANTHER" id="PTHR45706">
    <property type="entry name" value="TYROSINE-PROTEIN PHOSPHATASE"/>
    <property type="match status" value="1"/>
</dbReference>
<accession>W8B2H7</accession>
<dbReference type="Pfam" id="PF09380">
    <property type="entry name" value="FERM_C"/>
    <property type="match status" value="1"/>
</dbReference>
<dbReference type="SUPFAM" id="SSF47031">
    <property type="entry name" value="Second domain of FERM"/>
    <property type="match status" value="1"/>
</dbReference>
<evidence type="ECO:0000256" key="2">
    <source>
        <dbReference type="ARBA" id="ARBA00013064"/>
    </source>
</evidence>
<dbReference type="PROSITE" id="PS50057">
    <property type="entry name" value="FERM_3"/>
    <property type="match status" value="1"/>
</dbReference>
<feature type="domain" description="FERM" evidence="7">
    <location>
        <begin position="22"/>
        <end position="313"/>
    </location>
</feature>
<feature type="compositionally biased region" description="Low complexity" evidence="6">
    <location>
        <begin position="832"/>
        <end position="853"/>
    </location>
</feature>
<dbReference type="GO" id="GO:0004725">
    <property type="term" value="F:protein tyrosine phosphatase activity"/>
    <property type="evidence" value="ECO:0007669"/>
    <property type="project" value="UniProtKB-EC"/>
</dbReference>